<gene>
    <name evidence="2" type="ORF">GOP47_0005050</name>
</gene>
<organism evidence="2 3">
    <name type="scientific">Adiantum capillus-veneris</name>
    <name type="common">Maidenhair fern</name>
    <dbReference type="NCBI Taxonomy" id="13818"/>
    <lineage>
        <taxon>Eukaryota</taxon>
        <taxon>Viridiplantae</taxon>
        <taxon>Streptophyta</taxon>
        <taxon>Embryophyta</taxon>
        <taxon>Tracheophyta</taxon>
        <taxon>Polypodiopsida</taxon>
        <taxon>Polypodiidae</taxon>
        <taxon>Polypodiales</taxon>
        <taxon>Pteridineae</taxon>
        <taxon>Pteridaceae</taxon>
        <taxon>Vittarioideae</taxon>
        <taxon>Adiantum</taxon>
    </lineage>
</organism>
<dbReference type="OrthoDB" id="1935413at2759"/>
<sequence length="462" mass="51553">MTLSAAVQFRGKPSTGWATLSFHNFMCLKGKVEFRAVAASCSIPYLGQFAVTTVPSSHLCTGKNPTSTLIFQEIIQFGGLNTLVTNTHTTSQVLEASKKIEGICIKDSSKALVDHSKHRARAHAKNVQSSTLAVGTTSTPKRKRCAWNKGKPRSEETKEKISARTRQAMEDPKIRERLRKAREGSTQSSETKLRIKSGLLHFWELRREAMKIQESCLREWEELIADTARRGSDGDAVYQWDSYNILRMEWINSKKKIPKTHRTCRKSADHKRKIAEAISAKWTDPEYSERVYKGRATSVSKWGSLSLGISPKKKSNCTKQSTGIVDTTKQPTSATLTNNCGEQYKDPTSPHKLEKLKQMRSSRSIKKDREHGDIIEWAWALMTEAKRAVDALEATEAKDENALASLLETRRLLAEAEGLFENAGIRMEGPNTAPLEAESSETATGSELSLQRLKSALITAIN</sequence>
<feature type="compositionally biased region" description="Basic and acidic residues" evidence="1">
    <location>
        <begin position="152"/>
        <end position="167"/>
    </location>
</feature>
<proteinExistence type="predicted"/>
<protein>
    <recommendedName>
        <fullName evidence="4">Nuclease associated modular domain-containing protein</fullName>
    </recommendedName>
</protein>
<dbReference type="EMBL" id="JABFUD020000005">
    <property type="protein sequence ID" value="KAI5079571.1"/>
    <property type="molecule type" value="Genomic_DNA"/>
</dbReference>
<evidence type="ECO:0000313" key="3">
    <source>
        <dbReference type="Proteomes" id="UP000886520"/>
    </source>
</evidence>
<dbReference type="Proteomes" id="UP000886520">
    <property type="component" value="Chromosome 5"/>
</dbReference>
<name>A0A9D4ZN95_ADICA</name>
<evidence type="ECO:0008006" key="4">
    <source>
        <dbReference type="Google" id="ProtNLM"/>
    </source>
</evidence>
<feature type="region of interest" description="Disordered" evidence="1">
    <location>
        <begin position="427"/>
        <end position="446"/>
    </location>
</feature>
<dbReference type="PANTHER" id="PTHR34199:SF2">
    <property type="entry name" value="NUMOD3 MOTIF FAMILY PROTEIN, EXPRESSED"/>
    <property type="match status" value="1"/>
</dbReference>
<evidence type="ECO:0000256" key="1">
    <source>
        <dbReference type="SAM" id="MobiDB-lite"/>
    </source>
</evidence>
<comment type="caution">
    <text evidence="2">The sequence shown here is derived from an EMBL/GenBank/DDBJ whole genome shotgun (WGS) entry which is preliminary data.</text>
</comment>
<dbReference type="PANTHER" id="PTHR34199">
    <property type="entry name" value="NUMOD3 MOTIF FAMILY PROTEIN, EXPRESSED"/>
    <property type="match status" value="1"/>
</dbReference>
<feature type="region of interest" description="Disordered" evidence="1">
    <location>
        <begin position="123"/>
        <end position="167"/>
    </location>
</feature>
<accession>A0A9D4ZN95</accession>
<evidence type="ECO:0000313" key="2">
    <source>
        <dbReference type="EMBL" id="KAI5079571.1"/>
    </source>
</evidence>
<feature type="compositionally biased region" description="Polar residues" evidence="1">
    <location>
        <begin position="126"/>
        <end position="139"/>
    </location>
</feature>
<reference evidence="2 3" key="1">
    <citation type="submission" date="2021-01" db="EMBL/GenBank/DDBJ databases">
        <title>Adiantum capillus-veneris genome.</title>
        <authorList>
            <person name="Fang Y."/>
            <person name="Liao Q."/>
        </authorList>
    </citation>
    <scope>NUCLEOTIDE SEQUENCE [LARGE SCALE GENOMIC DNA]</scope>
    <source>
        <strain evidence="2">H3</strain>
        <tissue evidence="2">Leaf</tissue>
    </source>
</reference>
<dbReference type="AlphaFoldDB" id="A0A9D4ZN95"/>
<keyword evidence="3" id="KW-1185">Reference proteome</keyword>
<feature type="compositionally biased region" description="Low complexity" evidence="1">
    <location>
        <begin position="435"/>
        <end position="446"/>
    </location>
</feature>